<dbReference type="FunFam" id="3.90.550.50:FF:000006">
    <property type="entry name" value="Fringe-related protein-like"/>
    <property type="match status" value="1"/>
</dbReference>
<reference evidence="1" key="2">
    <citation type="submission" date="2020-08" db="EMBL/GenBank/DDBJ databases">
        <title>Plant Genome Project.</title>
        <authorList>
            <person name="Zhang R.-G."/>
        </authorList>
    </citation>
    <scope>NUCLEOTIDE SEQUENCE</scope>
    <source>
        <strain evidence="1">Huo1</strain>
        <tissue evidence="1">Leaf</tissue>
    </source>
</reference>
<reference evidence="1" key="1">
    <citation type="submission" date="2018-01" db="EMBL/GenBank/DDBJ databases">
        <authorList>
            <person name="Mao J.F."/>
        </authorList>
    </citation>
    <scope>NUCLEOTIDE SEQUENCE</scope>
    <source>
        <strain evidence="1">Huo1</strain>
        <tissue evidence="1">Leaf</tissue>
    </source>
</reference>
<dbReference type="Pfam" id="PF04646">
    <property type="entry name" value="DUF604"/>
    <property type="match status" value="1"/>
</dbReference>
<organism evidence="1">
    <name type="scientific">Salvia splendens</name>
    <name type="common">Scarlet sage</name>
    <dbReference type="NCBI Taxonomy" id="180675"/>
    <lineage>
        <taxon>Eukaryota</taxon>
        <taxon>Viridiplantae</taxon>
        <taxon>Streptophyta</taxon>
        <taxon>Embryophyta</taxon>
        <taxon>Tracheophyta</taxon>
        <taxon>Spermatophyta</taxon>
        <taxon>Magnoliopsida</taxon>
        <taxon>eudicotyledons</taxon>
        <taxon>Gunneridae</taxon>
        <taxon>Pentapetalae</taxon>
        <taxon>asterids</taxon>
        <taxon>lamiids</taxon>
        <taxon>Lamiales</taxon>
        <taxon>Lamiaceae</taxon>
        <taxon>Nepetoideae</taxon>
        <taxon>Mentheae</taxon>
        <taxon>Salviinae</taxon>
        <taxon>Salvia</taxon>
        <taxon>Salvia subgen. Calosphace</taxon>
        <taxon>core Calosphace</taxon>
    </lineage>
</organism>
<sequence length="458" mass="50643">MCPASAKPGQDPFKALKLIPKEKTGDALTTSLKAAVAVISILSISLAAYSAIHDPTQPLLLARPDPDLFGSDDAPTNVSHLAFGIGGSTATWSSRARYSDLWWKPGSTRGYVFLEKDPVGSVGLIGSIIDHRVSSEWRRFRRTKGLESAVRIARVVADLYRVRLPGVRWFVMGDDDTVFFPENLAAVLGRHDHRRMVYVGGNSESVEQDVEHAYDMAFGGGGFAVSYPLAAELAASMDGCLDRYHYFYGSDQRVWACVGELGVGLTREPGFHQIDIRGDPFGFLAAHPLAPLVSLHHLNSIQPLLPNHTQLESVTALMKAYEADPPRTLQQCFCYHRNHNWSVSVSWGYAVQIFPALLTAKELETPQQTFKTWRTFSNGPFTFNTRPVSSDPCKRPAVFFLSSAEEEGSERTVTAYRKAGDRVMSNGCNKDFTHAMAIENVTVLAPKMEQQEWDQVST</sequence>
<accession>A0A8X8WUG5</accession>
<dbReference type="Gene3D" id="3.90.550.50">
    <property type="match status" value="1"/>
</dbReference>
<comment type="caution">
    <text evidence="1">The sequence shown here is derived from an EMBL/GenBank/DDBJ whole genome shotgun (WGS) entry which is preliminary data.</text>
</comment>
<gene>
    <name evidence="1" type="ORF">SASPL_138977</name>
</gene>
<evidence type="ECO:0000313" key="2">
    <source>
        <dbReference type="Proteomes" id="UP000298416"/>
    </source>
</evidence>
<name>A0A8X8WUG5_SALSN</name>
<keyword evidence="2" id="KW-1185">Reference proteome</keyword>
<protein>
    <submittedName>
        <fullName evidence="1">Uncharacterized protein</fullName>
    </submittedName>
</protein>
<proteinExistence type="predicted"/>
<dbReference type="EMBL" id="PNBA02000014">
    <property type="protein sequence ID" value="KAG6402105.1"/>
    <property type="molecule type" value="Genomic_DNA"/>
</dbReference>
<dbReference type="AlphaFoldDB" id="A0A8X8WUG5"/>
<evidence type="ECO:0000313" key="1">
    <source>
        <dbReference type="EMBL" id="KAG6402105.1"/>
    </source>
</evidence>
<dbReference type="InterPro" id="IPR006740">
    <property type="entry name" value="DUF604"/>
</dbReference>
<dbReference type="Proteomes" id="UP000298416">
    <property type="component" value="Unassembled WGS sequence"/>
</dbReference>
<dbReference type="PANTHER" id="PTHR10811">
    <property type="entry name" value="FRINGE-RELATED"/>
    <property type="match status" value="1"/>
</dbReference>